<dbReference type="PANTHER" id="PTHR46889">
    <property type="entry name" value="TRANSPOSASE INSF FOR INSERTION SEQUENCE IS3B-RELATED"/>
    <property type="match status" value="1"/>
</dbReference>
<protein>
    <submittedName>
        <fullName evidence="2">IS3 family transposase</fullName>
    </submittedName>
</protein>
<dbReference type="PANTHER" id="PTHR46889:SF5">
    <property type="entry name" value="INTEGRASE PROTEIN"/>
    <property type="match status" value="1"/>
</dbReference>
<dbReference type="Pfam" id="PF13683">
    <property type="entry name" value="rve_3"/>
    <property type="match status" value="1"/>
</dbReference>
<dbReference type="NCBIfam" id="NF033516">
    <property type="entry name" value="transpos_IS3"/>
    <property type="match status" value="1"/>
</dbReference>
<dbReference type="GO" id="GO:0003676">
    <property type="term" value="F:nucleic acid binding"/>
    <property type="evidence" value="ECO:0007669"/>
    <property type="project" value="InterPro"/>
</dbReference>
<reference evidence="2 3" key="1">
    <citation type="submission" date="2018-06" db="EMBL/GenBank/DDBJ databases">
        <title>The draft genome sequence of Crocinitomix sp. SM1701.</title>
        <authorList>
            <person name="Zhang X."/>
        </authorList>
    </citation>
    <scope>NUCLEOTIDE SEQUENCE [LARGE SCALE GENOMIC DNA]</scope>
    <source>
        <strain evidence="2 3">SM1701</strain>
    </source>
</reference>
<dbReference type="InterPro" id="IPR050900">
    <property type="entry name" value="Transposase_IS3/IS150/IS904"/>
</dbReference>
<proteinExistence type="predicted"/>
<dbReference type="Gene3D" id="3.30.420.10">
    <property type="entry name" value="Ribonuclease H-like superfamily/Ribonuclease H"/>
    <property type="match status" value="1"/>
</dbReference>
<evidence type="ECO:0000313" key="2">
    <source>
        <dbReference type="EMBL" id="PZE15593.1"/>
    </source>
</evidence>
<dbReference type="InterPro" id="IPR001584">
    <property type="entry name" value="Integrase_cat-core"/>
</dbReference>
<accession>A0A2W1N965</accession>
<organism evidence="2 3">
    <name type="scientific">Putridiphycobacter roseus</name>
    <dbReference type="NCBI Taxonomy" id="2219161"/>
    <lineage>
        <taxon>Bacteria</taxon>
        <taxon>Pseudomonadati</taxon>
        <taxon>Bacteroidota</taxon>
        <taxon>Flavobacteriia</taxon>
        <taxon>Flavobacteriales</taxon>
        <taxon>Crocinitomicaceae</taxon>
        <taxon>Putridiphycobacter</taxon>
    </lineage>
</organism>
<dbReference type="Proteomes" id="UP000249248">
    <property type="component" value="Unassembled WGS sequence"/>
</dbReference>
<evidence type="ECO:0000259" key="1">
    <source>
        <dbReference type="PROSITE" id="PS50994"/>
    </source>
</evidence>
<dbReference type="InterPro" id="IPR048020">
    <property type="entry name" value="Transpos_IS3"/>
</dbReference>
<dbReference type="PROSITE" id="PS50994">
    <property type="entry name" value="INTEGRASE"/>
    <property type="match status" value="1"/>
</dbReference>
<sequence>MSYSLNKLYQCVGISKQAVIQYVNRQALFDNNVSQLIVEADILRKAHPGCGVEKMYDTLKPDFIGRDRFIDTFMDLGYRIKRQKNYRRTTYAGSIFYDNLIKGLKVSEPSTIWQSDITYIKVIDRFYYVVLIIDVYTKNIVGYSISNHMRATANIAALNMALKNHKAPQIHHSDRGSQYTSKDYIDLLVASGTKISMGLTAQDNAYAERINRTIKEEFIDLWKPKDFKGLRKSVKKAIVYYNTKRPHRNLNKMSPTNFEKNWSTLNKKSKPIITIFNNELLT</sequence>
<feature type="domain" description="Integrase catalytic" evidence="1">
    <location>
        <begin position="105"/>
        <end position="263"/>
    </location>
</feature>
<evidence type="ECO:0000313" key="3">
    <source>
        <dbReference type="Proteomes" id="UP000249248"/>
    </source>
</evidence>
<dbReference type="OrthoDB" id="9815231at2"/>
<dbReference type="SUPFAM" id="SSF53098">
    <property type="entry name" value="Ribonuclease H-like"/>
    <property type="match status" value="1"/>
</dbReference>
<dbReference type="InterPro" id="IPR036397">
    <property type="entry name" value="RNaseH_sf"/>
</dbReference>
<dbReference type="InterPro" id="IPR012337">
    <property type="entry name" value="RNaseH-like_sf"/>
</dbReference>
<dbReference type="Pfam" id="PF00665">
    <property type="entry name" value="rve"/>
    <property type="match status" value="1"/>
</dbReference>
<gene>
    <name evidence="2" type="ORF">DNU06_17270</name>
</gene>
<dbReference type="RefSeq" id="WP_111064756.1">
    <property type="nucleotide sequence ID" value="NZ_JBHUCU010000020.1"/>
</dbReference>
<comment type="caution">
    <text evidence="2">The sequence shown here is derived from an EMBL/GenBank/DDBJ whole genome shotgun (WGS) entry which is preliminary data.</text>
</comment>
<dbReference type="EMBL" id="QKSB01000033">
    <property type="protein sequence ID" value="PZE15593.1"/>
    <property type="molecule type" value="Genomic_DNA"/>
</dbReference>
<dbReference type="AlphaFoldDB" id="A0A2W1N965"/>
<dbReference type="GO" id="GO:0015074">
    <property type="term" value="P:DNA integration"/>
    <property type="evidence" value="ECO:0007669"/>
    <property type="project" value="InterPro"/>
</dbReference>
<keyword evidence="3" id="KW-1185">Reference proteome</keyword>
<name>A0A2W1N965_9FLAO</name>